<organism evidence="1">
    <name type="scientific">marine sediment metagenome</name>
    <dbReference type="NCBI Taxonomy" id="412755"/>
    <lineage>
        <taxon>unclassified sequences</taxon>
        <taxon>metagenomes</taxon>
        <taxon>ecological metagenomes</taxon>
    </lineage>
</organism>
<protein>
    <submittedName>
        <fullName evidence="1">Uncharacterized protein</fullName>
    </submittedName>
</protein>
<proteinExistence type="predicted"/>
<dbReference type="EMBL" id="LAZR01000050">
    <property type="protein sequence ID" value="KKN98669.1"/>
    <property type="molecule type" value="Genomic_DNA"/>
</dbReference>
<comment type="caution">
    <text evidence="1">The sequence shown here is derived from an EMBL/GenBank/DDBJ whole genome shotgun (WGS) entry which is preliminary data.</text>
</comment>
<evidence type="ECO:0000313" key="1">
    <source>
        <dbReference type="EMBL" id="KKN98669.1"/>
    </source>
</evidence>
<reference evidence="1" key="1">
    <citation type="journal article" date="2015" name="Nature">
        <title>Complex archaea that bridge the gap between prokaryotes and eukaryotes.</title>
        <authorList>
            <person name="Spang A."/>
            <person name="Saw J.H."/>
            <person name="Jorgensen S.L."/>
            <person name="Zaremba-Niedzwiedzka K."/>
            <person name="Martijn J."/>
            <person name="Lind A.E."/>
            <person name="van Eijk R."/>
            <person name="Schleper C."/>
            <person name="Guy L."/>
            <person name="Ettema T.J."/>
        </authorList>
    </citation>
    <scope>NUCLEOTIDE SEQUENCE</scope>
</reference>
<dbReference type="AlphaFoldDB" id="A0A0F9V3U5"/>
<accession>A0A0F9V3U5</accession>
<gene>
    <name evidence="1" type="ORF">LCGC14_0143480</name>
</gene>
<sequence length="135" mass="15453">MFGIFKKNKALTESLAIATTIAQTQILIGLPIDFYDSHFNTEFTNGYIFGLLQASYETTEKKDNQRKKLKHIENGYDVLFDNCSPIFFRSALSSLNNSDEFQEGQHAGVRDFVEFKNKTLARPTRLKNYLDTLAN</sequence>
<name>A0A0F9V3U5_9ZZZZ</name>